<dbReference type="AlphaFoldDB" id="A0A5Q0CDV2"/>
<feature type="transmembrane region" description="Helical" evidence="5">
    <location>
        <begin position="116"/>
        <end position="141"/>
    </location>
</feature>
<dbReference type="KEGG" id="rgr:FZ934_19980"/>
<dbReference type="InterPro" id="IPR004695">
    <property type="entry name" value="SLAC1/Mae1/Ssu1/TehA"/>
</dbReference>
<name>A0A5Q0CDV2_9HYPH</name>
<feature type="transmembrane region" description="Helical" evidence="5">
    <location>
        <begin position="238"/>
        <end position="258"/>
    </location>
</feature>
<dbReference type="OrthoDB" id="309023at2"/>
<evidence type="ECO:0000313" key="7">
    <source>
        <dbReference type="Proteomes" id="UP000326881"/>
    </source>
</evidence>
<feature type="transmembrane region" description="Helical" evidence="5">
    <location>
        <begin position="90"/>
        <end position="110"/>
    </location>
</feature>
<dbReference type="RefSeq" id="WP_153272652.1">
    <property type="nucleotide sequence ID" value="NZ_CP043499.1"/>
</dbReference>
<organism evidence="6 7">
    <name type="scientific">Rhizobium grahamii</name>
    <dbReference type="NCBI Taxonomy" id="1120045"/>
    <lineage>
        <taxon>Bacteria</taxon>
        <taxon>Pseudomonadati</taxon>
        <taxon>Pseudomonadota</taxon>
        <taxon>Alphaproteobacteria</taxon>
        <taxon>Hyphomicrobiales</taxon>
        <taxon>Rhizobiaceae</taxon>
        <taxon>Rhizobium/Agrobacterium group</taxon>
        <taxon>Rhizobium</taxon>
    </lineage>
</organism>
<dbReference type="Proteomes" id="UP000326881">
    <property type="component" value="Plasmid unnamed"/>
</dbReference>
<dbReference type="PANTHER" id="PTHR37955:SF1">
    <property type="entry name" value="DEP DOMAIN-CONTAINING PROTEIN"/>
    <property type="match status" value="1"/>
</dbReference>
<feature type="transmembrane region" description="Helical" evidence="5">
    <location>
        <begin position="56"/>
        <end position="78"/>
    </location>
</feature>
<dbReference type="GO" id="GO:0005886">
    <property type="term" value="C:plasma membrane"/>
    <property type="evidence" value="ECO:0007669"/>
    <property type="project" value="TreeGrafter"/>
</dbReference>
<dbReference type="PANTHER" id="PTHR37955">
    <property type="entry name" value="TELLURITE RESISTANCE PROTEIN TEHA"/>
    <property type="match status" value="1"/>
</dbReference>
<dbReference type="NCBIfam" id="NF008032">
    <property type="entry name" value="PRK10764.1"/>
    <property type="match status" value="1"/>
</dbReference>
<accession>A0A5Q0CDV2</accession>
<dbReference type="InterPro" id="IPR039264">
    <property type="entry name" value="TehA"/>
</dbReference>
<feature type="transmembrane region" description="Helical" evidence="5">
    <location>
        <begin position="270"/>
        <end position="288"/>
    </location>
</feature>
<dbReference type="CDD" id="cd09324">
    <property type="entry name" value="TDT_TehA"/>
    <property type="match status" value="1"/>
</dbReference>
<evidence type="ECO:0000256" key="3">
    <source>
        <dbReference type="ARBA" id="ARBA00022989"/>
    </source>
</evidence>
<proteinExistence type="predicted"/>
<keyword evidence="6" id="KW-0614">Plasmid</keyword>
<evidence type="ECO:0000256" key="4">
    <source>
        <dbReference type="ARBA" id="ARBA00023136"/>
    </source>
</evidence>
<comment type="subcellular location">
    <subcellularLocation>
        <location evidence="1">Membrane</location>
        <topology evidence="1">Multi-pass membrane protein</topology>
    </subcellularLocation>
</comment>
<keyword evidence="4 5" id="KW-0472">Membrane</keyword>
<feature type="transmembrane region" description="Helical" evidence="5">
    <location>
        <begin position="153"/>
        <end position="174"/>
    </location>
</feature>
<evidence type="ECO:0000256" key="1">
    <source>
        <dbReference type="ARBA" id="ARBA00004141"/>
    </source>
</evidence>
<dbReference type="EMBL" id="CP043499">
    <property type="protein sequence ID" value="QFY62664.1"/>
    <property type="molecule type" value="Genomic_DNA"/>
</dbReference>
<geneLocation type="plasmid" evidence="6 7">
    <name>unnamed</name>
</geneLocation>
<evidence type="ECO:0000313" key="6">
    <source>
        <dbReference type="EMBL" id="QFY62664.1"/>
    </source>
</evidence>
<dbReference type="Gene3D" id="1.50.10.150">
    <property type="entry name" value="Voltage-dependent anion channel"/>
    <property type="match status" value="1"/>
</dbReference>
<evidence type="ECO:0000256" key="5">
    <source>
        <dbReference type="SAM" id="Phobius"/>
    </source>
</evidence>
<dbReference type="InterPro" id="IPR052951">
    <property type="entry name" value="Tellurite_res_ion_channel"/>
</dbReference>
<dbReference type="InterPro" id="IPR038665">
    <property type="entry name" value="Voltage-dep_anion_channel_sf"/>
</dbReference>
<keyword evidence="7" id="KW-1185">Reference proteome</keyword>
<protein>
    <submittedName>
        <fullName evidence="6">Dicarboxylate transporter/tellurite-resistance protein TehA</fullName>
    </submittedName>
</protein>
<feature type="transmembrane region" description="Helical" evidence="5">
    <location>
        <begin position="300"/>
        <end position="324"/>
    </location>
</feature>
<gene>
    <name evidence="6" type="primary">tehA</name>
    <name evidence="6" type="ORF">FZ934_19980</name>
</gene>
<keyword evidence="2 5" id="KW-0812">Transmembrane</keyword>
<keyword evidence="3 5" id="KW-1133">Transmembrane helix</keyword>
<sequence>MSDTSAKPPLDVTGVHVRMPRIPAAFFGIVLGLAGLTNSWRAAAPIWNLPPQIGEAIGIVAGVVWLLLILLYAGKWLIDAKAVAVEAQHPVQCCFIGLIGVSTMLIAIVLQPYSHAAALVLFAAGAIFTLVFALWRTGILWRGDRDPAATTAVLYLPTVAGSFVMAIAVSAFGSPDWGQLAFGAGFFSWLAIESVLLNRLYNAQPLAEPLRPTLGIQLAPPAVGCVAYLSVTTGTPDMLAHAMLGYAILQLLLMLRLLPWIRRQPFAASYWAFTFGVTALSTAASKMVTRSDPSGALHILAPILFVVANVVVGAIAIGTALLLVQGKLLPRPAPTPT</sequence>
<evidence type="ECO:0000256" key="2">
    <source>
        <dbReference type="ARBA" id="ARBA00022692"/>
    </source>
</evidence>
<feature type="transmembrane region" description="Helical" evidence="5">
    <location>
        <begin position="24"/>
        <end position="44"/>
    </location>
</feature>
<dbReference type="Pfam" id="PF03595">
    <property type="entry name" value="SLAC1"/>
    <property type="match status" value="1"/>
</dbReference>
<dbReference type="GO" id="GO:0046583">
    <property type="term" value="F:monoatomic cation efflux transmembrane transporter activity"/>
    <property type="evidence" value="ECO:0007669"/>
    <property type="project" value="TreeGrafter"/>
</dbReference>
<reference evidence="6 7" key="1">
    <citation type="submission" date="2019-08" db="EMBL/GenBank/DDBJ databases">
        <title>Prosopis cineraria nodule microbiome.</title>
        <authorList>
            <person name="Ali R."/>
            <person name="Chaluvadi S.R."/>
            <person name="Wang X."/>
        </authorList>
    </citation>
    <scope>NUCLEOTIDE SEQUENCE [LARGE SCALE GENOMIC DNA]</scope>
    <source>
        <strain evidence="6 7">BG7</strain>
        <plasmid evidence="6 7">unnamed</plasmid>
    </source>
</reference>